<evidence type="ECO:0000256" key="3">
    <source>
        <dbReference type="ARBA" id="ARBA00022475"/>
    </source>
</evidence>
<dbReference type="InterPro" id="IPR025966">
    <property type="entry name" value="OppC_N"/>
</dbReference>
<keyword evidence="3" id="KW-1003">Cell membrane</keyword>
<dbReference type="GO" id="GO:0015833">
    <property type="term" value="P:peptide transport"/>
    <property type="evidence" value="ECO:0007669"/>
    <property type="project" value="UniProtKB-KW"/>
</dbReference>
<evidence type="ECO:0000256" key="11">
    <source>
        <dbReference type="ARBA" id="ARBA00072251"/>
    </source>
</evidence>
<evidence type="ECO:0000256" key="2">
    <source>
        <dbReference type="ARBA" id="ARBA00022448"/>
    </source>
</evidence>
<proteinExistence type="inferred from homology"/>
<evidence type="ECO:0000313" key="14">
    <source>
        <dbReference type="EMBL" id="QDV08264.1"/>
    </source>
</evidence>
<evidence type="ECO:0000256" key="10">
    <source>
        <dbReference type="ARBA" id="ARBA00024202"/>
    </source>
</evidence>
<sequence>MAIPQGDSRWALSPEDLKRLSKEAKNFKGESLWSDAWRRLRRNRTAFLALVFLAAFGGISLIAPFLPLPSPIALSLRDEAAPPQWMWEEPESLPKPPAAGTGMTAWTANLWNDGWRHRTMLSVAVRDEAAAESARARIEEVAGRKSAIELRGAEAVSEDGLSKVAYVSVPLLRTDTPDVIPGETDIRGNVTAWRYDAAIPEASPIPGEPPLEVEPDWRVVHSLELKAPDGTPFDPAQISTWSIDQRTRKVELFLARQDPVPGIGSWIVRYQLDRAISGPVVTVRVNGQLLAGSKPIVESNPQDAQIVDARLFEGIEHDDIGRQLARSFEADPVPGARFLEARHESGYWPFKGLVGRFDDLLLHARVHVFGLWQTGNWMGTDSQGRDLMSRIVWGSRTSIIVGLIASLCSLLIGVLYGAFSGLMGGRIDNLMMRIVDVLYSIPFIFVVIFLITVVNEYRTELEDNFGIDREKIFFLVIGAIYWLTMARVVRGQVLSLKNTEFVEAARVIGASTTRILLAHIVPNVLSIVIVYLTLTIPAVMLFEAFLSFLGLGIEPPKVSWGLLAVDGTSAINPLKIYWWLVVFPSLAMGTTLLALNVLGDGLRDALDPKLRGKS</sequence>
<dbReference type="Proteomes" id="UP000320390">
    <property type="component" value="Chromosome"/>
</dbReference>
<evidence type="ECO:0000256" key="6">
    <source>
        <dbReference type="ARBA" id="ARBA00022856"/>
    </source>
</evidence>
<feature type="transmembrane region" description="Helical" evidence="12">
    <location>
        <begin position="399"/>
        <end position="422"/>
    </location>
</feature>
<dbReference type="InterPro" id="IPR035906">
    <property type="entry name" value="MetI-like_sf"/>
</dbReference>
<organism evidence="14 15">
    <name type="scientific">Saltatorellus ferox</name>
    <dbReference type="NCBI Taxonomy" id="2528018"/>
    <lineage>
        <taxon>Bacteria</taxon>
        <taxon>Pseudomonadati</taxon>
        <taxon>Planctomycetota</taxon>
        <taxon>Planctomycetia</taxon>
        <taxon>Planctomycetia incertae sedis</taxon>
        <taxon>Saltatorellus</taxon>
    </lineage>
</organism>
<keyword evidence="6" id="KW-0571">Peptide transport</keyword>
<evidence type="ECO:0000313" key="15">
    <source>
        <dbReference type="Proteomes" id="UP000320390"/>
    </source>
</evidence>
<dbReference type="GO" id="GO:0005886">
    <property type="term" value="C:plasma membrane"/>
    <property type="evidence" value="ECO:0007669"/>
    <property type="project" value="UniProtKB-SubCell"/>
</dbReference>
<evidence type="ECO:0000256" key="5">
    <source>
        <dbReference type="ARBA" id="ARBA00022692"/>
    </source>
</evidence>
<keyword evidence="8 12" id="KW-1133">Transmembrane helix</keyword>
<comment type="similarity">
    <text evidence="10">Belongs to the binding-protein-dependent transport system permease family. OppBC subfamily.</text>
</comment>
<comment type="subcellular location">
    <subcellularLocation>
        <location evidence="1">Cell inner membrane</location>
        <topology evidence="1">Multi-pass membrane protein</topology>
    </subcellularLocation>
    <subcellularLocation>
        <location evidence="12">Cell membrane</location>
        <topology evidence="12">Multi-pass membrane protein</topology>
    </subcellularLocation>
</comment>
<feature type="domain" description="ABC transmembrane type-1" evidence="13">
    <location>
        <begin position="395"/>
        <end position="599"/>
    </location>
</feature>
<keyword evidence="7" id="KW-0653">Protein transport</keyword>
<feature type="transmembrane region" description="Helical" evidence="12">
    <location>
        <begin position="472"/>
        <end position="489"/>
    </location>
</feature>
<dbReference type="PANTHER" id="PTHR43386:SF2">
    <property type="entry name" value="OLIGOPEPTIDE TRANSPORT SYSTEM PERMEASE PROTEIN OPPC"/>
    <property type="match status" value="1"/>
</dbReference>
<dbReference type="RefSeq" id="WP_145200605.1">
    <property type="nucleotide sequence ID" value="NZ_CP036434.1"/>
</dbReference>
<dbReference type="GO" id="GO:0015031">
    <property type="term" value="P:protein transport"/>
    <property type="evidence" value="ECO:0007669"/>
    <property type="project" value="UniProtKB-KW"/>
</dbReference>
<keyword evidence="5 12" id="KW-0812">Transmembrane</keyword>
<dbReference type="EMBL" id="CP036434">
    <property type="protein sequence ID" value="QDV08264.1"/>
    <property type="molecule type" value="Genomic_DNA"/>
</dbReference>
<feature type="transmembrane region" description="Helical" evidence="12">
    <location>
        <begin position="434"/>
        <end position="452"/>
    </location>
</feature>
<keyword evidence="15" id="KW-1185">Reference proteome</keyword>
<dbReference type="InterPro" id="IPR050366">
    <property type="entry name" value="BP-dependent_transpt_permease"/>
</dbReference>
<evidence type="ECO:0000256" key="4">
    <source>
        <dbReference type="ARBA" id="ARBA00022519"/>
    </source>
</evidence>
<dbReference type="InterPro" id="IPR000515">
    <property type="entry name" value="MetI-like"/>
</dbReference>
<dbReference type="PANTHER" id="PTHR43386">
    <property type="entry name" value="OLIGOPEPTIDE TRANSPORT SYSTEM PERMEASE PROTEIN APPC"/>
    <property type="match status" value="1"/>
</dbReference>
<feature type="transmembrane region" description="Helical" evidence="12">
    <location>
        <begin position="46"/>
        <end position="66"/>
    </location>
</feature>
<evidence type="ECO:0000256" key="7">
    <source>
        <dbReference type="ARBA" id="ARBA00022927"/>
    </source>
</evidence>
<keyword evidence="9 12" id="KW-0472">Membrane</keyword>
<evidence type="ECO:0000256" key="9">
    <source>
        <dbReference type="ARBA" id="ARBA00023136"/>
    </source>
</evidence>
<dbReference type="Pfam" id="PF12911">
    <property type="entry name" value="OppC_N"/>
    <property type="match status" value="1"/>
</dbReference>
<dbReference type="SUPFAM" id="SSF161098">
    <property type="entry name" value="MetI-like"/>
    <property type="match status" value="1"/>
</dbReference>
<feature type="transmembrane region" description="Helical" evidence="12">
    <location>
        <begin position="524"/>
        <end position="553"/>
    </location>
</feature>
<dbReference type="GO" id="GO:0055085">
    <property type="term" value="P:transmembrane transport"/>
    <property type="evidence" value="ECO:0007669"/>
    <property type="project" value="InterPro"/>
</dbReference>
<gene>
    <name evidence="14" type="primary">oppC_2</name>
    <name evidence="14" type="ORF">Poly30_38010</name>
</gene>
<reference evidence="14 15" key="1">
    <citation type="submission" date="2019-02" db="EMBL/GenBank/DDBJ databases">
        <title>Deep-cultivation of Planctomycetes and their phenomic and genomic characterization uncovers novel biology.</title>
        <authorList>
            <person name="Wiegand S."/>
            <person name="Jogler M."/>
            <person name="Boedeker C."/>
            <person name="Pinto D."/>
            <person name="Vollmers J."/>
            <person name="Rivas-Marin E."/>
            <person name="Kohn T."/>
            <person name="Peeters S.H."/>
            <person name="Heuer A."/>
            <person name="Rast P."/>
            <person name="Oberbeckmann S."/>
            <person name="Bunk B."/>
            <person name="Jeske O."/>
            <person name="Meyerdierks A."/>
            <person name="Storesund J.E."/>
            <person name="Kallscheuer N."/>
            <person name="Luecker S."/>
            <person name="Lage O.M."/>
            <person name="Pohl T."/>
            <person name="Merkel B.J."/>
            <person name="Hornburger P."/>
            <person name="Mueller R.-W."/>
            <person name="Bruemmer F."/>
            <person name="Labrenz M."/>
            <person name="Spormann A.M."/>
            <person name="Op den Camp H."/>
            <person name="Overmann J."/>
            <person name="Amann R."/>
            <person name="Jetten M.S.M."/>
            <person name="Mascher T."/>
            <person name="Medema M.H."/>
            <person name="Devos D.P."/>
            <person name="Kaster A.-K."/>
            <person name="Ovreas L."/>
            <person name="Rohde M."/>
            <person name="Galperin M.Y."/>
            <person name="Jogler C."/>
        </authorList>
    </citation>
    <scope>NUCLEOTIDE SEQUENCE [LARGE SCALE GENOMIC DNA]</scope>
    <source>
        <strain evidence="14 15">Poly30</strain>
    </source>
</reference>
<evidence type="ECO:0000256" key="1">
    <source>
        <dbReference type="ARBA" id="ARBA00004429"/>
    </source>
</evidence>
<keyword evidence="4" id="KW-0997">Cell inner membrane</keyword>
<evidence type="ECO:0000256" key="12">
    <source>
        <dbReference type="RuleBase" id="RU363032"/>
    </source>
</evidence>
<dbReference type="CDD" id="cd06261">
    <property type="entry name" value="TM_PBP2"/>
    <property type="match status" value="1"/>
</dbReference>
<dbReference type="Gene3D" id="1.10.3720.10">
    <property type="entry name" value="MetI-like"/>
    <property type="match status" value="1"/>
</dbReference>
<dbReference type="AlphaFoldDB" id="A0A518EW14"/>
<protein>
    <recommendedName>
        <fullName evidence="11">Oligopeptide transport system permease protein OppC</fullName>
    </recommendedName>
</protein>
<feature type="transmembrane region" description="Helical" evidence="12">
    <location>
        <begin position="576"/>
        <end position="599"/>
    </location>
</feature>
<evidence type="ECO:0000256" key="8">
    <source>
        <dbReference type="ARBA" id="ARBA00022989"/>
    </source>
</evidence>
<keyword evidence="2 12" id="KW-0813">Transport</keyword>
<dbReference type="Pfam" id="PF00528">
    <property type="entry name" value="BPD_transp_1"/>
    <property type="match status" value="1"/>
</dbReference>
<dbReference type="PROSITE" id="PS50928">
    <property type="entry name" value="ABC_TM1"/>
    <property type="match status" value="1"/>
</dbReference>
<dbReference type="OrthoDB" id="9797852at2"/>
<accession>A0A518EW14</accession>
<evidence type="ECO:0000259" key="13">
    <source>
        <dbReference type="PROSITE" id="PS50928"/>
    </source>
</evidence>
<name>A0A518EW14_9BACT</name>